<dbReference type="EMBL" id="FPAS01000004">
    <property type="protein sequence ID" value="SFT81342.1"/>
    <property type="molecule type" value="Genomic_DNA"/>
</dbReference>
<protein>
    <submittedName>
        <fullName evidence="1">Uncharacterized protein</fullName>
    </submittedName>
</protein>
<accession>A0A1I7B2I6</accession>
<organism evidence="1 2">
    <name type="scientific">Lishizhenia tianjinensis</name>
    <dbReference type="NCBI Taxonomy" id="477690"/>
    <lineage>
        <taxon>Bacteria</taxon>
        <taxon>Pseudomonadati</taxon>
        <taxon>Bacteroidota</taxon>
        <taxon>Flavobacteriia</taxon>
        <taxon>Flavobacteriales</taxon>
        <taxon>Crocinitomicaceae</taxon>
        <taxon>Lishizhenia</taxon>
    </lineage>
</organism>
<sequence>MRGFYKNVPETQHLSNFSITDDLKLIEEFGQNFRLFVA</sequence>
<dbReference type="Proteomes" id="UP000236454">
    <property type="component" value="Unassembled WGS sequence"/>
</dbReference>
<keyword evidence="2" id="KW-1185">Reference proteome</keyword>
<proteinExistence type="predicted"/>
<name>A0A1I7B2I6_9FLAO</name>
<reference evidence="1 2" key="1">
    <citation type="submission" date="2016-10" db="EMBL/GenBank/DDBJ databases">
        <authorList>
            <person name="de Groot N.N."/>
        </authorList>
    </citation>
    <scope>NUCLEOTIDE SEQUENCE [LARGE SCALE GENOMIC DNA]</scope>
    <source>
        <strain evidence="1 2">CGMCC 1.7005</strain>
    </source>
</reference>
<gene>
    <name evidence="1" type="ORF">SAMN05216474_2486</name>
</gene>
<evidence type="ECO:0000313" key="2">
    <source>
        <dbReference type="Proteomes" id="UP000236454"/>
    </source>
</evidence>
<evidence type="ECO:0000313" key="1">
    <source>
        <dbReference type="EMBL" id="SFT81342.1"/>
    </source>
</evidence>
<dbReference type="AlphaFoldDB" id="A0A1I7B2I6"/>